<evidence type="ECO:0000313" key="2">
    <source>
        <dbReference type="Proteomes" id="UP000238042"/>
    </source>
</evidence>
<proteinExistence type="predicted"/>
<dbReference type="EMBL" id="PSZM01000034">
    <property type="protein sequence ID" value="PQL93492.1"/>
    <property type="molecule type" value="Genomic_DNA"/>
</dbReference>
<dbReference type="Proteomes" id="UP000238042">
    <property type="component" value="Unassembled WGS sequence"/>
</dbReference>
<evidence type="ECO:0000313" key="1">
    <source>
        <dbReference type="EMBL" id="PQL93492.1"/>
    </source>
</evidence>
<reference evidence="1 2" key="1">
    <citation type="submission" date="2018-02" db="EMBL/GenBank/DDBJ databases">
        <title>Genome sequences of Apibacter spp., gut symbionts of Asian honey bees.</title>
        <authorList>
            <person name="Kwong W.K."/>
            <person name="Steele M.I."/>
            <person name="Moran N.A."/>
        </authorList>
    </citation>
    <scope>NUCLEOTIDE SEQUENCE [LARGE SCALE GENOMIC DNA]</scope>
    <source>
        <strain evidence="2">wkB301</strain>
    </source>
</reference>
<dbReference type="AlphaFoldDB" id="A0A2S8AEH2"/>
<organism evidence="1 2">
    <name type="scientific">Apibacter adventoris</name>
    <dbReference type="NCBI Taxonomy" id="1679466"/>
    <lineage>
        <taxon>Bacteria</taxon>
        <taxon>Pseudomonadati</taxon>
        <taxon>Bacteroidota</taxon>
        <taxon>Flavobacteriia</taxon>
        <taxon>Flavobacteriales</taxon>
        <taxon>Weeksellaceae</taxon>
        <taxon>Apibacter</taxon>
    </lineage>
</organism>
<protein>
    <submittedName>
        <fullName evidence="1">Uncharacterized protein</fullName>
    </submittedName>
</protein>
<gene>
    <name evidence="1" type="ORF">C4S77_04940</name>
</gene>
<comment type="caution">
    <text evidence="1">The sequence shown here is derived from an EMBL/GenBank/DDBJ whole genome shotgun (WGS) entry which is preliminary data.</text>
</comment>
<accession>A0A2S8AEH2</accession>
<sequence length="107" mass="12585">MKVFLKPIGIKSIPVCNYKTGEPLKNVCQIIQQGISKSKFNIKEIDLKLSIKVDRWNIKKYVLKNDIFYPSFIVLPENSIFFIHKNILVMEGLIKEIRLFHISFIKF</sequence>
<name>A0A2S8AEH2_9FLAO</name>
<keyword evidence="2" id="KW-1185">Reference proteome</keyword>